<gene>
    <name evidence="2" type="ORF">ASPWEDRAFT_34565</name>
</gene>
<evidence type="ECO:0000313" key="2">
    <source>
        <dbReference type="EMBL" id="OJJ41083.1"/>
    </source>
</evidence>
<evidence type="ECO:0000256" key="1">
    <source>
        <dbReference type="SAM" id="MobiDB-lite"/>
    </source>
</evidence>
<reference evidence="3" key="1">
    <citation type="journal article" date="2017" name="Genome Biol.">
        <title>Comparative genomics reveals high biological diversity and specific adaptations in the industrially and medically important fungal genus Aspergillus.</title>
        <authorList>
            <person name="de Vries R.P."/>
            <person name="Riley R."/>
            <person name="Wiebenga A."/>
            <person name="Aguilar-Osorio G."/>
            <person name="Amillis S."/>
            <person name="Uchima C.A."/>
            <person name="Anderluh G."/>
            <person name="Asadollahi M."/>
            <person name="Askin M."/>
            <person name="Barry K."/>
            <person name="Battaglia E."/>
            <person name="Bayram O."/>
            <person name="Benocci T."/>
            <person name="Braus-Stromeyer S.A."/>
            <person name="Caldana C."/>
            <person name="Canovas D."/>
            <person name="Cerqueira G.C."/>
            <person name="Chen F."/>
            <person name="Chen W."/>
            <person name="Choi C."/>
            <person name="Clum A."/>
            <person name="Dos Santos R.A."/>
            <person name="Damasio A.R."/>
            <person name="Diallinas G."/>
            <person name="Emri T."/>
            <person name="Fekete E."/>
            <person name="Flipphi M."/>
            <person name="Freyberg S."/>
            <person name="Gallo A."/>
            <person name="Gournas C."/>
            <person name="Habgood R."/>
            <person name="Hainaut M."/>
            <person name="Harispe M.L."/>
            <person name="Henrissat B."/>
            <person name="Hilden K.S."/>
            <person name="Hope R."/>
            <person name="Hossain A."/>
            <person name="Karabika E."/>
            <person name="Karaffa L."/>
            <person name="Karanyi Z."/>
            <person name="Krasevec N."/>
            <person name="Kuo A."/>
            <person name="Kusch H."/>
            <person name="LaButti K."/>
            <person name="Lagendijk E.L."/>
            <person name="Lapidus A."/>
            <person name="Levasseur A."/>
            <person name="Lindquist E."/>
            <person name="Lipzen A."/>
            <person name="Logrieco A.F."/>
            <person name="MacCabe A."/>
            <person name="Maekelae M.R."/>
            <person name="Malavazi I."/>
            <person name="Melin P."/>
            <person name="Meyer V."/>
            <person name="Mielnichuk N."/>
            <person name="Miskei M."/>
            <person name="Molnar A.P."/>
            <person name="Mule G."/>
            <person name="Ngan C.Y."/>
            <person name="Orejas M."/>
            <person name="Orosz E."/>
            <person name="Ouedraogo J.P."/>
            <person name="Overkamp K.M."/>
            <person name="Park H.-S."/>
            <person name="Perrone G."/>
            <person name="Piumi F."/>
            <person name="Punt P.J."/>
            <person name="Ram A.F."/>
            <person name="Ramon A."/>
            <person name="Rauscher S."/>
            <person name="Record E."/>
            <person name="Riano-Pachon D.M."/>
            <person name="Robert V."/>
            <person name="Roehrig J."/>
            <person name="Ruller R."/>
            <person name="Salamov A."/>
            <person name="Salih N.S."/>
            <person name="Samson R.A."/>
            <person name="Sandor E."/>
            <person name="Sanguinetti M."/>
            <person name="Schuetze T."/>
            <person name="Sepcic K."/>
            <person name="Shelest E."/>
            <person name="Sherlock G."/>
            <person name="Sophianopoulou V."/>
            <person name="Squina F.M."/>
            <person name="Sun H."/>
            <person name="Susca A."/>
            <person name="Todd R.B."/>
            <person name="Tsang A."/>
            <person name="Unkles S.E."/>
            <person name="van de Wiele N."/>
            <person name="van Rossen-Uffink D."/>
            <person name="Oliveira J.V."/>
            <person name="Vesth T.C."/>
            <person name="Visser J."/>
            <person name="Yu J.-H."/>
            <person name="Zhou M."/>
            <person name="Andersen M.R."/>
            <person name="Archer D.B."/>
            <person name="Baker S.E."/>
            <person name="Benoit I."/>
            <person name="Brakhage A.A."/>
            <person name="Braus G.H."/>
            <person name="Fischer R."/>
            <person name="Frisvad J.C."/>
            <person name="Goldman G.H."/>
            <person name="Houbraken J."/>
            <person name="Oakley B."/>
            <person name="Pocsi I."/>
            <person name="Scazzocchio C."/>
            <person name="Seiboth B."/>
            <person name="vanKuyk P.A."/>
            <person name="Wortman J."/>
            <person name="Dyer P.S."/>
            <person name="Grigoriev I.V."/>
        </authorList>
    </citation>
    <scope>NUCLEOTIDE SEQUENCE [LARGE SCALE GENOMIC DNA]</scope>
    <source>
        <strain evidence="3">DTO 134E9</strain>
    </source>
</reference>
<sequence>MESQTIRLKTEKKRKKKAEEEQKKQNHMQAATTPSGVSPTRVSLSPSQKKSFMLRHSNVRGDYNRYTALSHHHLVQTANTGSTEQRSNSPSERKKSNRG</sequence>
<organism evidence="2 3">
    <name type="scientific">Aspergillus wentii DTO 134E9</name>
    <dbReference type="NCBI Taxonomy" id="1073089"/>
    <lineage>
        <taxon>Eukaryota</taxon>
        <taxon>Fungi</taxon>
        <taxon>Dikarya</taxon>
        <taxon>Ascomycota</taxon>
        <taxon>Pezizomycotina</taxon>
        <taxon>Eurotiomycetes</taxon>
        <taxon>Eurotiomycetidae</taxon>
        <taxon>Eurotiales</taxon>
        <taxon>Aspergillaceae</taxon>
        <taxon>Aspergillus</taxon>
        <taxon>Aspergillus subgen. Cremei</taxon>
    </lineage>
</organism>
<keyword evidence="3" id="KW-1185">Reference proteome</keyword>
<evidence type="ECO:0000313" key="3">
    <source>
        <dbReference type="Proteomes" id="UP000184383"/>
    </source>
</evidence>
<dbReference type="EMBL" id="KV878209">
    <property type="protein sequence ID" value="OJJ41083.1"/>
    <property type="molecule type" value="Genomic_DNA"/>
</dbReference>
<feature type="compositionally biased region" description="Polar residues" evidence="1">
    <location>
        <begin position="76"/>
        <end position="90"/>
    </location>
</feature>
<dbReference type="VEuPathDB" id="FungiDB:ASPWEDRAFT_34565"/>
<dbReference type="AlphaFoldDB" id="A0A1L9S1R5"/>
<protein>
    <submittedName>
        <fullName evidence="2">Uncharacterized protein</fullName>
    </submittedName>
</protein>
<name>A0A1L9S1R5_ASPWE</name>
<feature type="region of interest" description="Disordered" evidence="1">
    <location>
        <begin position="67"/>
        <end position="99"/>
    </location>
</feature>
<dbReference type="GeneID" id="63749884"/>
<proteinExistence type="predicted"/>
<dbReference type="Proteomes" id="UP000184383">
    <property type="component" value="Unassembled WGS sequence"/>
</dbReference>
<dbReference type="RefSeq" id="XP_040694759.1">
    <property type="nucleotide sequence ID" value="XM_040834036.1"/>
</dbReference>
<feature type="compositionally biased region" description="Polar residues" evidence="1">
    <location>
        <begin position="27"/>
        <end position="49"/>
    </location>
</feature>
<accession>A0A1L9S1R5</accession>
<feature type="region of interest" description="Disordered" evidence="1">
    <location>
        <begin position="1"/>
        <end position="49"/>
    </location>
</feature>